<dbReference type="InterPro" id="IPR011042">
    <property type="entry name" value="6-blade_b-propeller_TolB-like"/>
</dbReference>
<evidence type="ECO:0008006" key="4">
    <source>
        <dbReference type="Google" id="ProtNLM"/>
    </source>
</evidence>
<reference evidence="2" key="1">
    <citation type="submission" date="2021-02" db="EMBL/GenBank/DDBJ databases">
        <authorList>
            <person name="Nowell W R."/>
        </authorList>
    </citation>
    <scope>NUCLEOTIDE SEQUENCE</scope>
</reference>
<evidence type="ECO:0000313" key="3">
    <source>
        <dbReference type="Proteomes" id="UP000663877"/>
    </source>
</evidence>
<keyword evidence="1" id="KW-0175">Coiled coil</keyword>
<gene>
    <name evidence="2" type="ORF">BJG266_LOCUS21683</name>
</gene>
<dbReference type="PANTHER" id="PTHR24104">
    <property type="entry name" value="E3 UBIQUITIN-PROTEIN LIGASE NHLRC1-RELATED"/>
    <property type="match status" value="1"/>
</dbReference>
<organism evidence="2 3">
    <name type="scientific">Adineta steineri</name>
    <dbReference type="NCBI Taxonomy" id="433720"/>
    <lineage>
        <taxon>Eukaryota</taxon>
        <taxon>Metazoa</taxon>
        <taxon>Spiralia</taxon>
        <taxon>Gnathifera</taxon>
        <taxon>Rotifera</taxon>
        <taxon>Eurotatoria</taxon>
        <taxon>Bdelloidea</taxon>
        <taxon>Adinetida</taxon>
        <taxon>Adinetidae</taxon>
        <taxon>Adineta</taxon>
    </lineage>
</organism>
<sequence length="255" mass="29448">MAMANDKTLCFICNENKITYPCKGCSNEFCLLDLTEHRQILTNELHHITNQYNEFKQTINKQKQDSQNFSSIEQINQWEMESIEKIQQKAQEYREIITKSSQTCINDIEMKLKDLNEQIKQMQIANEFNETGLNYLRNQLIEIKEQLNNPSDISIISSKTGGYGRGRGQRLNQLNGPVGIFIDDKKNIFIANSYNQRIVERKYNANEGQIVVGGNGQENQLTQLYSPCGLSFDHESNIYIADFASNRIQKFDVLV</sequence>
<dbReference type="Proteomes" id="UP000663877">
    <property type="component" value="Unassembled WGS sequence"/>
</dbReference>
<dbReference type="Gene3D" id="2.120.10.30">
    <property type="entry name" value="TolB, C-terminal domain"/>
    <property type="match status" value="1"/>
</dbReference>
<protein>
    <recommendedName>
        <fullName evidence="4">NHL repeat protein</fullName>
    </recommendedName>
</protein>
<dbReference type="GO" id="GO:0008270">
    <property type="term" value="F:zinc ion binding"/>
    <property type="evidence" value="ECO:0007669"/>
    <property type="project" value="UniProtKB-KW"/>
</dbReference>
<dbReference type="EMBL" id="CAJNOI010000131">
    <property type="protein sequence ID" value="CAF1107127.1"/>
    <property type="molecule type" value="Genomic_DNA"/>
</dbReference>
<dbReference type="PANTHER" id="PTHR24104:SF25">
    <property type="entry name" value="PROTEIN LIN-41"/>
    <property type="match status" value="1"/>
</dbReference>
<dbReference type="SUPFAM" id="SSF63825">
    <property type="entry name" value="YWTD domain"/>
    <property type="match status" value="1"/>
</dbReference>
<comment type="caution">
    <text evidence="2">The sequence shown here is derived from an EMBL/GenBank/DDBJ whole genome shotgun (WGS) entry which is preliminary data.</text>
</comment>
<evidence type="ECO:0000313" key="2">
    <source>
        <dbReference type="EMBL" id="CAF1107127.1"/>
    </source>
</evidence>
<accession>A0A814PK58</accession>
<name>A0A814PK58_9BILA</name>
<feature type="coiled-coil region" evidence="1">
    <location>
        <begin position="45"/>
        <end position="125"/>
    </location>
</feature>
<dbReference type="InterPro" id="IPR050952">
    <property type="entry name" value="TRIM-NHL_E3_ligases"/>
</dbReference>
<dbReference type="AlphaFoldDB" id="A0A814PK58"/>
<proteinExistence type="predicted"/>
<evidence type="ECO:0000256" key="1">
    <source>
        <dbReference type="SAM" id="Coils"/>
    </source>
</evidence>